<accession>A0A9Q0HVP4</accession>
<dbReference type="InterPro" id="IPR008271">
    <property type="entry name" value="Ser/Thr_kinase_AS"/>
</dbReference>
<dbReference type="PROSITE" id="PS50011">
    <property type="entry name" value="PROTEIN_KINASE_DOM"/>
    <property type="match status" value="1"/>
</dbReference>
<keyword evidence="7" id="KW-0418">Kinase</keyword>
<evidence type="ECO:0000313" key="16">
    <source>
        <dbReference type="EMBL" id="KAJ1700257.1"/>
    </source>
</evidence>
<reference evidence="16" key="1">
    <citation type="journal article" date="2022" name="Cell">
        <title>Repeat-based holocentromeres influence genome architecture and karyotype evolution.</title>
        <authorList>
            <person name="Hofstatter P.G."/>
            <person name="Thangavel G."/>
            <person name="Lux T."/>
            <person name="Neumann P."/>
            <person name="Vondrak T."/>
            <person name="Novak P."/>
            <person name="Zhang M."/>
            <person name="Costa L."/>
            <person name="Castellani M."/>
            <person name="Scott A."/>
            <person name="Toegelov H."/>
            <person name="Fuchs J."/>
            <person name="Mata-Sucre Y."/>
            <person name="Dias Y."/>
            <person name="Vanzela A.L.L."/>
            <person name="Huettel B."/>
            <person name="Almeida C.C.S."/>
            <person name="Simkova H."/>
            <person name="Souza G."/>
            <person name="Pedrosa-Harand A."/>
            <person name="Macas J."/>
            <person name="Mayer K.F.X."/>
            <person name="Houben A."/>
            <person name="Marques A."/>
        </authorList>
    </citation>
    <scope>NUCLEOTIDE SEQUENCE</scope>
    <source>
        <strain evidence="16">RhyBre1mFocal</strain>
    </source>
</reference>
<dbReference type="Pfam" id="PF07714">
    <property type="entry name" value="PK_Tyr_Ser-Thr"/>
    <property type="match status" value="1"/>
</dbReference>
<feature type="domain" description="Protein kinase" evidence="15">
    <location>
        <begin position="122"/>
        <end position="405"/>
    </location>
</feature>
<keyword evidence="6 11" id="KW-0547">Nucleotide-binding</keyword>
<keyword evidence="10 14" id="KW-0472">Membrane</keyword>
<dbReference type="Gene3D" id="1.10.510.10">
    <property type="entry name" value="Transferase(Phosphotransferase) domain 1"/>
    <property type="match status" value="1"/>
</dbReference>
<evidence type="ECO:0000256" key="14">
    <source>
        <dbReference type="SAM" id="Phobius"/>
    </source>
</evidence>
<sequence>MESNSSNTSGSNSTPSDSGSTTGNDTAIAIVLIIVGGIVIVIIAFIIYKCVKKCLRRRKRVELHSGTASSIDEGTTPNNLETSGAAVGFSQVELESMDRFLAEILQERPIKFTSFHLKSFTENFSEKIGSGGFGVVYKGQLPNGIPIAVKVLNSNMDKRAEEQFMAEVGTIGRTYHLHLVRLYGFCFEPTVKALVYEYMENGSLEKHLFSSEKKIGFDKLNEIAIGTAKGIRYLHEECQHRIVHYDIKPGNVLLTVSFSPKVADFGLAKLCDRENTHFTITGARGTPGYAAPELWMPLPVTHKCDVYSFGMLLFEIIGRRRNFDLELQSKEWYPRWVWQKFEIGEIDVVLTIADIEEKYREKAERICKVALWCVQYRPDERPTMSSVVRMLEGEQEIKDPADPFQYMVAHSLESIATSSTGTTADYSSGAARASSSL</sequence>
<dbReference type="GO" id="GO:0016020">
    <property type="term" value="C:membrane"/>
    <property type="evidence" value="ECO:0007669"/>
    <property type="project" value="UniProtKB-SubCell"/>
</dbReference>
<evidence type="ECO:0000256" key="6">
    <source>
        <dbReference type="ARBA" id="ARBA00022741"/>
    </source>
</evidence>
<dbReference type="InterPro" id="IPR017441">
    <property type="entry name" value="Protein_kinase_ATP_BS"/>
</dbReference>
<evidence type="ECO:0000256" key="2">
    <source>
        <dbReference type="ARBA" id="ARBA00022527"/>
    </source>
</evidence>
<dbReference type="Gene3D" id="3.30.200.20">
    <property type="entry name" value="Phosphorylase Kinase, domain 1"/>
    <property type="match status" value="1"/>
</dbReference>
<evidence type="ECO:0000313" key="17">
    <source>
        <dbReference type="Proteomes" id="UP001151287"/>
    </source>
</evidence>
<evidence type="ECO:0000256" key="1">
    <source>
        <dbReference type="ARBA" id="ARBA00004167"/>
    </source>
</evidence>
<comment type="similarity">
    <text evidence="12">Belongs to the protein kinase superfamily.</text>
</comment>
<evidence type="ECO:0000259" key="15">
    <source>
        <dbReference type="PROSITE" id="PS50011"/>
    </source>
</evidence>
<dbReference type="InterPro" id="IPR001245">
    <property type="entry name" value="Ser-Thr/Tyr_kinase_cat_dom"/>
</dbReference>
<evidence type="ECO:0000256" key="4">
    <source>
        <dbReference type="ARBA" id="ARBA00022692"/>
    </source>
</evidence>
<name>A0A9Q0HVP4_9POAL</name>
<dbReference type="PANTHER" id="PTHR47974">
    <property type="entry name" value="OS07G0415500 PROTEIN"/>
    <property type="match status" value="1"/>
</dbReference>
<dbReference type="EMBL" id="JAMQYH010000001">
    <property type="protein sequence ID" value="KAJ1700257.1"/>
    <property type="molecule type" value="Genomic_DNA"/>
</dbReference>
<feature type="transmembrane region" description="Helical" evidence="14">
    <location>
        <begin position="27"/>
        <end position="51"/>
    </location>
</feature>
<keyword evidence="8 11" id="KW-0067">ATP-binding</keyword>
<dbReference type="SUPFAM" id="SSF56112">
    <property type="entry name" value="Protein kinase-like (PK-like)"/>
    <property type="match status" value="1"/>
</dbReference>
<keyword evidence="17" id="KW-1185">Reference proteome</keyword>
<dbReference type="OrthoDB" id="637344at2759"/>
<dbReference type="GO" id="GO:0004674">
    <property type="term" value="F:protein serine/threonine kinase activity"/>
    <property type="evidence" value="ECO:0007669"/>
    <property type="project" value="UniProtKB-KW"/>
</dbReference>
<evidence type="ECO:0000256" key="5">
    <source>
        <dbReference type="ARBA" id="ARBA00022729"/>
    </source>
</evidence>
<organism evidence="16 17">
    <name type="scientific">Rhynchospora breviuscula</name>
    <dbReference type="NCBI Taxonomy" id="2022672"/>
    <lineage>
        <taxon>Eukaryota</taxon>
        <taxon>Viridiplantae</taxon>
        <taxon>Streptophyta</taxon>
        <taxon>Embryophyta</taxon>
        <taxon>Tracheophyta</taxon>
        <taxon>Spermatophyta</taxon>
        <taxon>Magnoliopsida</taxon>
        <taxon>Liliopsida</taxon>
        <taxon>Poales</taxon>
        <taxon>Cyperaceae</taxon>
        <taxon>Cyperoideae</taxon>
        <taxon>Rhynchosporeae</taxon>
        <taxon>Rhynchospora</taxon>
    </lineage>
</organism>
<feature type="binding site" evidence="11">
    <location>
        <position position="150"/>
    </location>
    <ligand>
        <name>ATP</name>
        <dbReference type="ChEBI" id="CHEBI:30616"/>
    </ligand>
</feature>
<keyword evidence="9 14" id="KW-1133">Transmembrane helix</keyword>
<evidence type="ECO:0000256" key="10">
    <source>
        <dbReference type="ARBA" id="ARBA00023136"/>
    </source>
</evidence>
<comment type="caution">
    <text evidence="16">The sequence shown here is derived from an EMBL/GenBank/DDBJ whole genome shotgun (WGS) entry which is preliminary data.</text>
</comment>
<gene>
    <name evidence="16" type="ORF">LUZ63_000036</name>
</gene>
<dbReference type="InterPro" id="IPR000719">
    <property type="entry name" value="Prot_kinase_dom"/>
</dbReference>
<comment type="subcellular location">
    <subcellularLocation>
        <location evidence="1">Membrane</location>
        <topology evidence="1">Single-pass membrane protein</topology>
    </subcellularLocation>
</comment>
<dbReference type="GO" id="GO:0005524">
    <property type="term" value="F:ATP binding"/>
    <property type="evidence" value="ECO:0007669"/>
    <property type="project" value="UniProtKB-UniRule"/>
</dbReference>
<keyword evidence="2 12" id="KW-0723">Serine/threonine-protein kinase</keyword>
<dbReference type="PROSITE" id="PS00108">
    <property type="entry name" value="PROTEIN_KINASE_ST"/>
    <property type="match status" value="1"/>
</dbReference>
<evidence type="ECO:0000256" key="12">
    <source>
        <dbReference type="RuleBase" id="RU000304"/>
    </source>
</evidence>
<dbReference type="PROSITE" id="PS00107">
    <property type="entry name" value="PROTEIN_KINASE_ATP"/>
    <property type="match status" value="1"/>
</dbReference>
<keyword evidence="5" id="KW-0732">Signal</keyword>
<evidence type="ECO:0000256" key="3">
    <source>
        <dbReference type="ARBA" id="ARBA00022679"/>
    </source>
</evidence>
<dbReference type="AlphaFoldDB" id="A0A9Q0HVP4"/>
<dbReference type="FunFam" id="1.10.510.10:FF:000384">
    <property type="entry name" value="G-type lectin S-receptor-like serine/threonine-protein kinase"/>
    <property type="match status" value="1"/>
</dbReference>
<dbReference type="FunFam" id="3.30.200.20:FF:000178">
    <property type="entry name" value="serine/threonine-protein kinase PBS1-like"/>
    <property type="match status" value="1"/>
</dbReference>
<keyword evidence="4 14" id="KW-0812">Transmembrane</keyword>
<dbReference type="Proteomes" id="UP001151287">
    <property type="component" value="Unassembled WGS sequence"/>
</dbReference>
<dbReference type="SMART" id="SM00220">
    <property type="entry name" value="S_TKc"/>
    <property type="match status" value="1"/>
</dbReference>
<dbReference type="InterPro" id="IPR011009">
    <property type="entry name" value="Kinase-like_dom_sf"/>
</dbReference>
<protein>
    <recommendedName>
        <fullName evidence="15">Protein kinase domain-containing protein</fullName>
    </recommendedName>
</protein>
<dbReference type="PANTHER" id="PTHR47974:SF9">
    <property type="entry name" value="RECEPTOR-LIKE SERINE_THREONINE-PROTEIN KINASE"/>
    <property type="match status" value="1"/>
</dbReference>
<keyword evidence="3" id="KW-0808">Transferase</keyword>
<evidence type="ECO:0000256" key="11">
    <source>
        <dbReference type="PROSITE-ProRule" id="PRU10141"/>
    </source>
</evidence>
<evidence type="ECO:0000256" key="8">
    <source>
        <dbReference type="ARBA" id="ARBA00022840"/>
    </source>
</evidence>
<proteinExistence type="inferred from homology"/>
<evidence type="ECO:0000256" key="9">
    <source>
        <dbReference type="ARBA" id="ARBA00022989"/>
    </source>
</evidence>
<feature type="region of interest" description="Disordered" evidence="13">
    <location>
        <begin position="1"/>
        <end position="21"/>
    </location>
</feature>
<evidence type="ECO:0000256" key="13">
    <source>
        <dbReference type="SAM" id="MobiDB-lite"/>
    </source>
</evidence>
<evidence type="ECO:0000256" key="7">
    <source>
        <dbReference type="ARBA" id="ARBA00022777"/>
    </source>
</evidence>